<organism evidence="2 3">
    <name type="scientific">Fistulina hepatica ATCC 64428</name>
    <dbReference type="NCBI Taxonomy" id="1128425"/>
    <lineage>
        <taxon>Eukaryota</taxon>
        <taxon>Fungi</taxon>
        <taxon>Dikarya</taxon>
        <taxon>Basidiomycota</taxon>
        <taxon>Agaricomycotina</taxon>
        <taxon>Agaricomycetes</taxon>
        <taxon>Agaricomycetidae</taxon>
        <taxon>Agaricales</taxon>
        <taxon>Fistulinaceae</taxon>
        <taxon>Fistulina</taxon>
    </lineage>
</organism>
<dbReference type="GO" id="GO:0019722">
    <property type="term" value="P:calcium-mediated signaling"/>
    <property type="evidence" value="ECO:0007669"/>
    <property type="project" value="InterPro"/>
</dbReference>
<dbReference type="Proteomes" id="UP000054144">
    <property type="component" value="Unassembled WGS sequence"/>
</dbReference>
<dbReference type="Pfam" id="PF04847">
    <property type="entry name" value="Calcipressin"/>
    <property type="match status" value="1"/>
</dbReference>
<gene>
    <name evidence="2" type="ORF">FISHEDRAFT_43543</name>
</gene>
<evidence type="ECO:0000256" key="1">
    <source>
        <dbReference type="ARBA" id="ARBA00008209"/>
    </source>
</evidence>
<dbReference type="InterPro" id="IPR006931">
    <property type="entry name" value="Calcipressin"/>
</dbReference>
<dbReference type="GO" id="GO:0008597">
    <property type="term" value="F:calcium-dependent protein serine/threonine phosphatase regulator activity"/>
    <property type="evidence" value="ECO:0007669"/>
    <property type="project" value="TreeGrafter"/>
</dbReference>
<comment type="similarity">
    <text evidence="1">Belongs to the RCAN family.</text>
</comment>
<reference evidence="2 3" key="1">
    <citation type="journal article" date="2015" name="Fungal Genet. Biol.">
        <title>Evolution of novel wood decay mechanisms in Agaricales revealed by the genome sequences of Fistulina hepatica and Cylindrobasidium torrendii.</title>
        <authorList>
            <person name="Floudas D."/>
            <person name="Held B.W."/>
            <person name="Riley R."/>
            <person name="Nagy L.G."/>
            <person name="Koehler G."/>
            <person name="Ransdell A.S."/>
            <person name="Younus H."/>
            <person name="Chow J."/>
            <person name="Chiniquy J."/>
            <person name="Lipzen A."/>
            <person name="Tritt A."/>
            <person name="Sun H."/>
            <person name="Haridas S."/>
            <person name="LaButti K."/>
            <person name="Ohm R.A."/>
            <person name="Kues U."/>
            <person name="Blanchette R.A."/>
            <person name="Grigoriev I.V."/>
            <person name="Minto R.E."/>
            <person name="Hibbett D.S."/>
        </authorList>
    </citation>
    <scope>NUCLEOTIDE SEQUENCE [LARGE SCALE GENOMIC DNA]</scope>
    <source>
        <strain evidence="2 3">ATCC 64428</strain>
    </source>
</reference>
<dbReference type="GO" id="GO:0005634">
    <property type="term" value="C:nucleus"/>
    <property type="evidence" value="ECO:0007669"/>
    <property type="project" value="TreeGrafter"/>
</dbReference>
<protein>
    <submittedName>
        <fullName evidence="2">Calcipressin</fullName>
    </submittedName>
</protein>
<dbReference type="InterPro" id="IPR012677">
    <property type="entry name" value="Nucleotide-bd_a/b_plait_sf"/>
</dbReference>
<sequence>MTFNVFSSSPRSPIRPAVESTNTVAITRIPKSFFQPLILDILHSHFASYGEINQWAPLPGFTRILVVYEHDEDAERARVACSTISVEGHNGEHSELRVYRADRNPLIPKSPSTEFVRYLQPPPPTRNFLISPPGSPPVGWEQIQEVPPNATPLADDLVAALRKLQLQQRHHGKEVLLDPNEEDGVGVGVFVEDCDFDDEEEMREEDWVYGQTRGTNVIWRTAMPPMAISPRSC</sequence>
<dbReference type="AlphaFoldDB" id="A0A0D7AE98"/>
<name>A0A0D7AE98_9AGAR</name>
<keyword evidence="3" id="KW-1185">Reference proteome</keyword>
<dbReference type="Gene3D" id="3.30.70.330">
    <property type="match status" value="1"/>
</dbReference>
<accession>A0A0D7AE98</accession>
<evidence type="ECO:0000313" key="3">
    <source>
        <dbReference type="Proteomes" id="UP000054144"/>
    </source>
</evidence>
<dbReference type="PANTHER" id="PTHR10300:SF14">
    <property type="entry name" value="PROTEIN SARAH"/>
    <property type="match status" value="1"/>
</dbReference>
<dbReference type="SUPFAM" id="SSF54928">
    <property type="entry name" value="RNA-binding domain, RBD"/>
    <property type="match status" value="1"/>
</dbReference>
<proteinExistence type="inferred from homology"/>
<dbReference type="OrthoDB" id="17212at2759"/>
<dbReference type="GO" id="GO:0003676">
    <property type="term" value="F:nucleic acid binding"/>
    <property type="evidence" value="ECO:0007669"/>
    <property type="project" value="InterPro"/>
</dbReference>
<evidence type="ECO:0000313" key="2">
    <source>
        <dbReference type="EMBL" id="KIY48201.1"/>
    </source>
</evidence>
<dbReference type="EMBL" id="KN881851">
    <property type="protein sequence ID" value="KIY48201.1"/>
    <property type="molecule type" value="Genomic_DNA"/>
</dbReference>
<dbReference type="InterPro" id="IPR035979">
    <property type="entry name" value="RBD_domain_sf"/>
</dbReference>
<dbReference type="GO" id="GO:0005737">
    <property type="term" value="C:cytoplasm"/>
    <property type="evidence" value="ECO:0007669"/>
    <property type="project" value="TreeGrafter"/>
</dbReference>
<dbReference type="PANTHER" id="PTHR10300">
    <property type="entry name" value="CALCIPRESSIN"/>
    <property type="match status" value="1"/>
</dbReference>